<dbReference type="InterPro" id="IPR036279">
    <property type="entry name" value="5-3_exonuclease_C_sf"/>
</dbReference>
<name>A0ABD0M2Q5_9CAEN</name>
<dbReference type="InterPro" id="IPR006085">
    <property type="entry name" value="XPG_DNA_repair_N"/>
</dbReference>
<dbReference type="InterPro" id="IPR044752">
    <property type="entry name" value="PIN-like_EXO1"/>
</dbReference>
<dbReference type="InterPro" id="IPR029060">
    <property type="entry name" value="PIN-like_dom_sf"/>
</dbReference>
<dbReference type="PRINTS" id="PR00853">
    <property type="entry name" value="XPGRADSUPER"/>
</dbReference>
<keyword evidence="10 17" id="KW-0269">Exonuclease</keyword>
<dbReference type="SMART" id="SM00279">
    <property type="entry name" value="HhH2"/>
    <property type="match status" value="1"/>
</dbReference>
<feature type="region of interest" description="Disordered" evidence="19">
    <location>
        <begin position="568"/>
        <end position="811"/>
    </location>
</feature>
<evidence type="ECO:0000256" key="10">
    <source>
        <dbReference type="ARBA" id="ARBA00022839"/>
    </source>
</evidence>
<dbReference type="Proteomes" id="UP001519460">
    <property type="component" value="Unassembled WGS sequence"/>
</dbReference>
<dbReference type="Gene3D" id="3.40.50.1010">
    <property type="entry name" value="5'-nuclease"/>
    <property type="match status" value="1"/>
</dbReference>
<evidence type="ECO:0000259" key="20">
    <source>
        <dbReference type="SMART" id="SM00484"/>
    </source>
</evidence>
<feature type="region of interest" description="Disordered" evidence="19">
    <location>
        <begin position="1265"/>
        <end position="1515"/>
    </location>
</feature>
<keyword evidence="14 17" id="KW-0234">DNA repair</keyword>
<dbReference type="CDD" id="cd19856">
    <property type="entry name" value="DSRM_Kanadaptin"/>
    <property type="match status" value="1"/>
</dbReference>
<evidence type="ECO:0000256" key="13">
    <source>
        <dbReference type="ARBA" id="ARBA00023125"/>
    </source>
</evidence>
<feature type="compositionally biased region" description="Polar residues" evidence="19">
    <location>
        <begin position="638"/>
        <end position="659"/>
    </location>
</feature>
<dbReference type="FunFam" id="1.10.150.20:FF:000011">
    <property type="entry name" value="exonuclease 1"/>
    <property type="match status" value="1"/>
</dbReference>
<dbReference type="Pfam" id="PF00752">
    <property type="entry name" value="XPG_N"/>
    <property type="match status" value="1"/>
</dbReference>
<dbReference type="SMART" id="SM00484">
    <property type="entry name" value="XPGI"/>
    <property type="match status" value="1"/>
</dbReference>
<evidence type="ECO:0000256" key="8">
    <source>
        <dbReference type="ARBA" id="ARBA00022769"/>
    </source>
</evidence>
<feature type="compositionally biased region" description="Polar residues" evidence="19">
    <location>
        <begin position="1410"/>
        <end position="1419"/>
    </location>
</feature>
<comment type="similarity">
    <text evidence="2 17">Belongs to the XPG/RAD2 endonuclease family. EXO1 subfamily.</text>
</comment>
<feature type="compositionally biased region" description="Basic and acidic residues" evidence="19">
    <location>
        <begin position="1317"/>
        <end position="1355"/>
    </location>
</feature>
<evidence type="ECO:0000256" key="12">
    <source>
        <dbReference type="ARBA" id="ARBA00022881"/>
    </source>
</evidence>
<sequence>MGIQGLLPFLKKIHTPVNVAQFQGCTVAIDAYCWLHKGAFSCADKLALGEKTDQYVYYCMKYVDYLLRNGLKPILVFDGCHLPSKKDVETSRREKREMNRKRAAQLLREGKRAEAKECLQRCVDISPQMALELMNVCRARGVDCIVAPYEADAQLAYLNKAGIAQIIITEDSDLLLFGCEKVIFKMDFFGNGVLIERSRLNEVVDIQEGFYTFDKFRYMCILSGCDYLPSLPGIGLAKACKVFKVARQADIRQVLKKLPSYLKMNIVVPNEYIENFVRADNTFLYQLTFDPISRRLCPLTPYPPEVDRNEMPYAGAYFANDLALQIALGNVDIHTHEKISDFNPKTYKPKYAKKQESERLCMLSIWNPSYRPMSKNSIVKTASDDVSERPNLTGKEVHVKNSLPKRSPVKRVRAAEESAEVRTDGELACMYATQQPKQKKARHRSGDEDNISADLSIVLSPKEDTDSDDADSIHTSKKERDSKQVLSPSKLMNCLEEEDEDLDNTSSSGTRSRVVRRLGDAQPEEKENQKALTPKVNKFAVSALAKRAKFSLDAPSANVRVEVKSRYFGSSDTQPSPAGVSEKLGHPSSVTAGETQETSVSQSTDSALGTARSGSASDLDKRTAKEISTAGPECVQSPEKTAQATSSLSKFIYTSSPKQTPKLKSPPSGKSNTKSSNKLSKTAVPSKASPGSAFNWSKFKFTKSSSTPNFSSTPGSGTSSNASKPFKRVSSEDTVTLTDKGERTYSSQPDPFTENLADSLDQKLSVPCTSLDTVETEASSQSQSDTQESLTTPSNTQASETDGAAADFDSSQRSNLCSIDSDCFPTSQDFVDLTDGENDNQWATEDTKSSGRASDGGSFKSPVSAAKIPFISPASKRLLSDAGKFRAASKKCRVSGLSRGKKKAATGMDEKQQKIKDMFSRFAHNNSRLYILQGPEEDREPEGELSVTELKAQTAKLKLEAELRIQAEEQEEEEQERQRQKILELRGCSWGMGEDATEDTATENPFANMVPEHEHLYVADPKKALKGFYEREGCDLPDYQFTEVGFGKHRCVVELPVDGSNGEPLIAEATVSGKKKDAVIACALEACRLLDVHGLLHASKHESRKRKGKNWEDDDFYDSDEDTFLDRTGTIEKKRLLRMKKSGKDTKAETYETLLPKHEKVVERITEIETKLEEAKTLTEALTNDGEDALDAYMTLLKADVMDTKTRLSLKRELLTLRMEEQRLRRLVNIAKPATLPEIKKQMPAASKQPGAPSLTAGVRKIGVAKGPRRPLPLPVGDPVAVQSGDSKFEEEIDDEDDTDDKSNNSTSTINSASSKLLEEGTPKLKEDTPKLKEDTSRLKEDTSRLKEDTSRAVKDTSNPDNDTSGPDNDTSRPDEDTTIPRDSHSADSRVKDTGSGSNSTAHKLKAKVSSVQNSSPVQKSAGEPPKSEAVRYQVKGPALPPGMQPSSVSDTAATSFRSPKVVSKDTGPPASKKKKKSEPSTVEYDASDPDYAMWLPPEGQSGDGRTSLNDKLGY</sequence>
<dbReference type="CDD" id="cd09857">
    <property type="entry name" value="PIN_EXO1"/>
    <property type="match status" value="1"/>
</dbReference>
<evidence type="ECO:0000256" key="4">
    <source>
        <dbReference type="ARBA" id="ARBA00022722"/>
    </source>
</evidence>
<evidence type="ECO:0000256" key="3">
    <source>
        <dbReference type="ARBA" id="ARBA00020324"/>
    </source>
</evidence>
<dbReference type="InterPro" id="IPR019974">
    <property type="entry name" value="XPG_CS"/>
</dbReference>
<dbReference type="GO" id="GO:0005634">
    <property type="term" value="C:nucleus"/>
    <property type="evidence" value="ECO:0007669"/>
    <property type="project" value="UniProtKB-SubCell"/>
</dbReference>
<evidence type="ECO:0000259" key="21">
    <source>
        <dbReference type="SMART" id="SM00485"/>
    </source>
</evidence>
<evidence type="ECO:0000256" key="1">
    <source>
        <dbReference type="ARBA" id="ARBA00004123"/>
    </source>
</evidence>
<evidence type="ECO:0000313" key="23">
    <source>
        <dbReference type="Proteomes" id="UP001519460"/>
    </source>
</evidence>
<dbReference type="EC" id="3.1.-.-" evidence="17"/>
<dbReference type="SMART" id="SM00485">
    <property type="entry name" value="XPGN"/>
    <property type="match status" value="1"/>
</dbReference>
<gene>
    <name evidence="22" type="ORF">BaRGS_00003323</name>
</gene>
<feature type="compositionally biased region" description="Low complexity" evidence="19">
    <location>
        <begin position="697"/>
        <end position="721"/>
    </location>
</feature>
<feature type="region of interest" description="Disordered" evidence="19">
    <location>
        <begin position="382"/>
        <end position="533"/>
    </location>
</feature>
<keyword evidence="6" id="KW-0255">Endonuclease</keyword>
<feature type="domain" description="XPG-I" evidence="20">
    <location>
        <begin position="138"/>
        <end position="210"/>
    </location>
</feature>
<evidence type="ECO:0000256" key="5">
    <source>
        <dbReference type="ARBA" id="ARBA00022723"/>
    </source>
</evidence>
<dbReference type="InterPro" id="IPR008918">
    <property type="entry name" value="HhH2"/>
</dbReference>
<evidence type="ECO:0000256" key="9">
    <source>
        <dbReference type="ARBA" id="ARBA00022801"/>
    </source>
</evidence>
<feature type="compositionally biased region" description="Basic and acidic residues" evidence="19">
    <location>
        <begin position="1370"/>
        <end position="1393"/>
    </location>
</feature>
<feature type="compositionally biased region" description="Polar residues" evidence="19">
    <location>
        <begin position="1504"/>
        <end position="1515"/>
    </location>
</feature>
<feature type="compositionally biased region" description="Low complexity" evidence="19">
    <location>
        <begin position="665"/>
        <end position="682"/>
    </location>
</feature>
<feature type="compositionally biased region" description="Basic and acidic residues" evidence="19">
    <location>
        <begin position="471"/>
        <end position="483"/>
    </location>
</feature>
<comment type="caution">
    <text evidence="22">The sequence shown here is derived from an EMBL/GenBank/DDBJ whole genome shotgun (WGS) entry which is preliminary data.</text>
</comment>
<comment type="subcellular location">
    <subcellularLocation>
        <location evidence="1 17">Nucleus</location>
    </subcellularLocation>
</comment>
<dbReference type="GO" id="GO:0004519">
    <property type="term" value="F:endonuclease activity"/>
    <property type="evidence" value="ECO:0007669"/>
    <property type="project" value="UniProtKB-KW"/>
</dbReference>
<feature type="compositionally biased region" description="Polar residues" evidence="19">
    <location>
        <begin position="588"/>
        <end position="616"/>
    </location>
</feature>
<keyword evidence="12 17" id="KW-0267">Excision nuclease</keyword>
<dbReference type="SUPFAM" id="SSF47807">
    <property type="entry name" value="5' to 3' exonuclease, C-terminal subdomain"/>
    <property type="match status" value="1"/>
</dbReference>
<dbReference type="SUPFAM" id="SSF88723">
    <property type="entry name" value="PIN domain-like"/>
    <property type="match status" value="1"/>
</dbReference>
<dbReference type="GO" id="GO:0003677">
    <property type="term" value="F:DNA binding"/>
    <property type="evidence" value="ECO:0007669"/>
    <property type="project" value="UniProtKB-UniRule"/>
</dbReference>
<dbReference type="GO" id="GO:0046872">
    <property type="term" value="F:metal ion binding"/>
    <property type="evidence" value="ECO:0007669"/>
    <property type="project" value="UniProtKB-UniRule"/>
</dbReference>
<comment type="function">
    <text evidence="16">5'-&gt;3' double-stranded DNA exonuclease which may also contain a cryptic 3'-&gt;5' double-stranded DNA exonuclease activity. Also exhibits endonuclease activity against 5'-overhanging flap structures similar to those generated by displacement synthesis when DNA polymerase encounters the 5'-end of a downstream Okazaki fragment. Required for DNA mismatch repair (MMR).</text>
</comment>
<dbReference type="InterPro" id="IPR006086">
    <property type="entry name" value="XPG-I_dom"/>
</dbReference>
<evidence type="ECO:0000256" key="14">
    <source>
        <dbReference type="ARBA" id="ARBA00023204"/>
    </source>
</evidence>
<feature type="compositionally biased region" description="Basic and acidic residues" evidence="19">
    <location>
        <begin position="413"/>
        <end position="425"/>
    </location>
</feature>
<evidence type="ECO:0000256" key="15">
    <source>
        <dbReference type="ARBA" id="ARBA00023242"/>
    </source>
</evidence>
<keyword evidence="15 17" id="KW-0539">Nucleus</keyword>
<dbReference type="CDD" id="cd09908">
    <property type="entry name" value="H3TH_EXO1"/>
    <property type="match status" value="1"/>
</dbReference>
<dbReference type="GO" id="GO:0035312">
    <property type="term" value="F:5'-3' DNA exonuclease activity"/>
    <property type="evidence" value="ECO:0007669"/>
    <property type="project" value="UniProtKB-UniRule"/>
</dbReference>
<dbReference type="Gene3D" id="1.10.150.20">
    <property type="entry name" value="5' to 3' exonuclease, C-terminal subdomain"/>
    <property type="match status" value="1"/>
</dbReference>
<dbReference type="InterPro" id="IPR037315">
    <property type="entry name" value="EXO1_H3TH"/>
</dbReference>
<evidence type="ECO:0000256" key="19">
    <source>
        <dbReference type="SAM" id="MobiDB-lite"/>
    </source>
</evidence>
<evidence type="ECO:0000256" key="18">
    <source>
        <dbReference type="SAM" id="Coils"/>
    </source>
</evidence>
<keyword evidence="5 17" id="KW-0479">Metal-binding</keyword>
<comment type="function">
    <text evidence="17">5'-&gt;3' double-stranded DNA exonuclease which may also possess a cryptic 3'-&gt;5' double-stranded DNA exonuclease activity. Functions in DNA mismatch repair.</text>
</comment>
<keyword evidence="8 17" id="KW-0228">DNA excision</keyword>
<feature type="compositionally biased region" description="Basic and acidic residues" evidence="19">
    <location>
        <begin position="517"/>
        <end position="529"/>
    </location>
</feature>
<evidence type="ECO:0000256" key="16">
    <source>
        <dbReference type="ARBA" id="ARBA00055562"/>
    </source>
</evidence>
<evidence type="ECO:0000256" key="17">
    <source>
        <dbReference type="RuleBase" id="RU910737"/>
    </source>
</evidence>
<dbReference type="PROSITE" id="PS00841">
    <property type="entry name" value="XPG_1"/>
    <property type="match status" value="1"/>
</dbReference>
<dbReference type="FunFam" id="3.40.50.1010:FF:000096">
    <property type="entry name" value="Exonuclease 1"/>
    <property type="match status" value="1"/>
</dbReference>
<dbReference type="PANTHER" id="PTHR11081:SF8">
    <property type="entry name" value="EXONUCLEASE 1"/>
    <property type="match status" value="1"/>
</dbReference>
<keyword evidence="18" id="KW-0175">Coiled coil</keyword>
<feature type="compositionally biased region" description="Polar residues" evidence="19">
    <location>
        <begin position="767"/>
        <end position="800"/>
    </location>
</feature>
<dbReference type="PANTHER" id="PTHR11081">
    <property type="entry name" value="FLAP ENDONUCLEASE FAMILY MEMBER"/>
    <property type="match status" value="1"/>
</dbReference>
<organism evidence="22 23">
    <name type="scientific">Batillaria attramentaria</name>
    <dbReference type="NCBI Taxonomy" id="370345"/>
    <lineage>
        <taxon>Eukaryota</taxon>
        <taxon>Metazoa</taxon>
        <taxon>Spiralia</taxon>
        <taxon>Lophotrochozoa</taxon>
        <taxon>Mollusca</taxon>
        <taxon>Gastropoda</taxon>
        <taxon>Caenogastropoda</taxon>
        <taxon>Sorbeoconcha</taxon>
        <taxon>Cerithioidea</taxon>
        <taxon>Batillariidae</taxon>
        <taxon>Batillaria</taxon>
    </lineage>
</organism>
<accession>A0ABD0M2Q5</accession>
<feature type="compositionally biased region" description="Low complexity" evidence="19">
    <location>
        <begin position="1304"/>
        <end position="1316"/>
    </location>
</feature>
<evidence type="ECO:0000256" key="6">
    <source>
        <dbReference type="ARBA" id="ARBA00022759"/>
    </source>
</evidence>
<keyword evidence="23" id="KW-1185">Reference proteome</keyword>
<keyword evidence="13 17" id="KW-0238">DNA-binding</keyword>
<protein>
    <recommendedName>
        <fullName evidence="3 17">Exonuclease 1</fullName>
        <ecNumber evidence="17">3.1.-.-</ecNumber>
    </recommendedName>
</protein>
<dbReference type="PROSITE" id="PS00842">
    <property type="entry name" value="XPG_2"/>
    <property type="match status" value="1"/>
</dbReference>
<proteinExistence type="inferred from homology"/>
<feature type="coiled-coil region" evidence="18">
    <location>
        <begin position="1158"/>
        <end position="1185"/>
    </location>
</feature>
<dbReference type="Pfam" id="PF00867">
    <property type="entry name" value="XPG_I"/>
    <property type="match status" value="1"/>
</dbReference>
<dbReference type="GO" id="GO:0006281">
    <property type="term" value="P:DNA repair"/>
    <property type="evidence" value="ECO:0007669"/>
    <property type="project" value="UniProtKB-UniRule"/>
</dbReference>
<feature type="region of interest" description="Disordered" evidence="19">
    <location>
        <begin position="830"/>
        <end position="865"/>
    </location>
</feature>
<keyword evidence="7 17" id="KW-0227">DNA damage</keyword>
<reference evidence="22 23" key="1">
    <citation type="journal article" date="2023" name="Sci. Data">
        <title>Genome assembly of the Korean intertidal mud-creeper Batillaria attramentaria.</title>
        <authorList>
            <person name="Patra A.K."/>
            <person name="Ho P.T."/>
            <person name="Jun S."/>
            <person name="Lee S.J."/>
            <person name="Kim Y."/>
            <person name="Won Y.J."/>
        </authorList>
    </citation>
    <scope>NUCLEOTIDE SEQUENCE [LARGE SCALE GENOMIC DNA]</scope>
    <source>
        <strain evidence="22">Wonlab-2016</strain>
    </source>
</reference>
<feature type="compositionally biased region" description="Polar residues" evidence="19">
    <location>
        <begin position="1445"/>
        <end position="1458"/>
    </location>
</feature>
<feature type="compositionally biased region" description="Polar residues" evidence="19">
    <location>
        <begin position="1356"/>
        <end position="1369"/>
    </location>
</feature>
<feature type="coiled-coil region" evidence="18">
    <location>
        <begin position="956"/>
        <end position="985"/>
    </location>
</feature>
<dbReference type="InterPro" id="IPR006084">
    <property type="entry name" value="XPG/Rad2"/>
</dbReference>
<keyword evidence="4 17" id="KW-0540">Nuclease</keyword>
<evidence type="ECO:0000313" key="22">
    <source>
        <dbReference type="EMBL" id="KAK7505578.1"/>
    </source>
</evidence>
<evidence type="ECO:0000256" key="2">
    <source>
        <dbReference type="ARBA" id="ARBA00010563"/>
    </source>
</evidence>
<keyword evidence="9 17" id="KW-0378">Hydrolase</keyword>
<evidence type="ECO:0000256" key="11">
    <source>
        <dbReference type="ARBA" id="ARBA00022842"/>
    </source>
</evidence>
<feature type="domain" description="XPG N-terminal" evidence="21">
    <location>
        <begin position="1"/>
        <end position="99"/>
    </location>
</feature>
<evidence type="ECO:0000256" key="7">
    <source>
        <dbReference type="ARBA" id="ARBA00022763"/>
    </source>
</evidence>
<keyword evidence="11 17" id="KW-0460">Magnesium</keyword>
<dbReference type="EMBL" id="JACVVK020000010">
    <property type="protein sequence ID" value="KAK7505578.1"/>
    <property type="molecule type" value="Genomic_DNA"/>
</dbReference>
<feature type="compositionally biased region" description="Acidic residues" evidence="19">
    <location>
        <begin position="1289"/>
        <end position="1300"/>
    </location>
</feature>
<comment type="cofactor">
    <cofactor evidence="17">
        <name>Mg(2+)</name>
        <dbReference type="ChEBI" id="CHEBI:18420"/>
    </cofactor>
    <text evidence="17">Binds 2 magnesium ions per subunit. They probably participate in the reaction catalyzed by the enzyme. May bind an additional third magnesium ion after substrate binding.</text>
</comment>